<keyword evidence="2" id="KW-1185">Reference proteome</keyword>
<name>A0ACC2Q621_9NEOP</name>
<dbReference type="EMBL" id="CM056802">
    <property type="protein sequence ID" value="KAJ8707936.1"/>
    <property type="molecule type" value="Genomic_DNA"/>
</dbReference>
<sequence length="636" mass="72359">MNLNLYKMYKMQIVLELFVLLFGISHYYGVNSADIVVTRKNILEYHSDSTYGVYPINGFPKALVYNEVHDSLLYVDEKYNETGIYSFKHGLQTFHGKLERNIKDIYGLAFDPVTELLFFTDTNERSIYWIPIQPGNKTDDVRSENLVIKLDDGIPTDIAVDSCRGYVYWINTNLPKPKIDRVRFDGSERETIIYLNSLYTDMYYKLEPHSLVIDQGAQKMYWIEPKARSKYTIYNADLNGENKKNVTDINFIHYFTNPSFNTMTVSKTHLFVITWCLYCERTIYKLGKGTFPTKNIFTKLSVTNESTSIATEYQIKFQDIKHCEVLTCLEGQNSEPYCVHGEKVLGQCLCKCAPGYFGKRCDVSVCENYNNQSNFCYNGYCSINDDGIPKCRCYSGYSGERCGVSDELYCVYGEKAIGQSFCKCAPGYIGERCDVSVCNNYCLQGHCIVNDEGLPMCRCYSGYSGERCQNYDGLYCVHGEKVIGQSVCKCTPGYIGERCDVSMCNNYCLQGHCIINDEGFPNCRCYSGYSGERCSNYDGLNCVHGEKVIGQSVCKCAPGYIGERCDVSVCDNYCLQGHCTVDEEGNPTCRCHGDYYGERCEKCNGWYCDRDPNQIDLTGMAQNNMVLEGYSPDSKQ</sequence>
<proteinExistence type="predicted"/>
<gene>
    <name evidence="1" type="ORF">PYW08_010302</name>
</gene>
<organism evidence="1 2">
    <name type="scientific">Mythimna loreyi</name>
    <dbReference type="NCBI Taxonomy" id="667449"/>
    <lineage>
        <taxon>Eukaryota</taxon>
        <taxon>Metazoa</taxon>
        <taxon>Ecdysozoa</taxon>
        <taxon>Arthropoda</taxon>
        <taxon>Hexapoda</taxon>
        <taxon>Insecta</taxon>
        <taxon>Pterygota</taxon>
        <taxon>Neoptera</taxon>
        <taxon>Endopterygota</taxon>
        <taxon>Lepidoptera</taxon>
        <taxon>Glossata</taxon>
        <taxon>Ditrysia</taxon>
        <taxon>Noctuoidea</taxon>
        <taxon>Noctuidae</taxon>
        <taxon>Noctuinae</taxon>
        <taxon>Hadenini</taxon>
        <taxon>Mythimna</taxon>
    </lineage>
</organism>
<dbReference type="Proteomes" id="UP001231649">
    <property type="component" value="Chromosome 26"/>
</dbReference>
<comment type="caution">
    <text evidence="1">The sequence shown here is derived from an EMBL/GenBank/DDBJ whole genome shotgun (WGS) entry which is preliminary data.</text>
</comment>
<reference evidence="1" key="1">
    <citation type="submission" date="2023-03" db="EMBL/GenBank/DDBJ databases">
        <title>Chromosome-level genomes of two armyworms, Mythimna separata and Mythimna loreyi, provide insights into the biosynthesis and reception of sex pheromones.</title>
        <authorList>
            <person name="Zhao H."/>
        </authorList>
    </citation>
    <scope>NUCLEOTIDE SEQUENCE</scope>
    <source>
        <strain evidence="1">BeijingLab</strain>
    </source>
</reference>
<evidence type="ECO:0000313" key="1">
    <source>
        <dbReference type="EMBL" id="KAJ8707936.1"/>
    </source>
</evidence>
<protein>
    <submittedName>
        <fullName evidence="1">Uncharacterized protein</fullName>
    </submittedName>
</protein>
<evidence type="ECO:0000313" key="2">
    <source>
        <dbReference type="Proteomes" id="UP001231649"/>
    </source>
</evidence>
<accession>A0ACC2Q621</accession>